<dbReference type="SUPFAM" id="SSF47473">
    <property type="entry name" value="EF-hand"/>
    <property type="match status" value="4"/>
</dbReference>
<feature type="domain" description="EF-hand" evidence="5">
    <location>
        <begin position="838"/>
        <end position="873"/>
    </location>
</feature>
<gene>
    <name evidence="6" type="primary">CAM53</name>
    <name evidence="6" type="ORF">SNAT2548_LOCUS31122</name>
</gene>
<keyword evidence="3" id="KW-0106">Calcium</keyword>
<dbReference type="CDD" id="cd00051">
    <property type="entry name" value="EFh"/>
    <property type="match status" value="2"/>
</dbReference>
<dbReference type="PANTHER" id="PTHR23050">
    <property type="entry name" value="CALCIUM BINDING PROTEIN"/>
    <property type="match status" value="1"/>
</dbReference>
<evidence type="ECO:0000259" key="5">
    <source>
        <dbReference type="PROSITE" id="PS50222"/>
    </source>
</evidence>
<proteinExistence type="inferred from homology"/>
<dbReference type="GO" id="GO:0005509">
    <property type="term" value="F:calcium ion binding"/>
    <property type="evidence" value="ECO:0007669"/>
    <property type="project" value="InterPro"/>
</dbReference>
<reference evidence="6" key="1">
    <citation type="submission" date="2021-02" db="EMBL/GenBank/DDBJ databases">
        <authorList>
            <person name="Dougan E. K."/>
            <person name="Rhodes N."/>
            <person name="Thang M."/>
            <person name="Chan C."/>
        </authorList>
    </citation>
    <scope>NUCLEOTIDE SEQUENCE</scope>
</reference>
<dbReference type="GO" id="GO:0043226">
    <property type="term" value="C:organelle"/>
    <property type="evidence" value="ECO:0007669"/>
    <property type="project" value="UniProtKB-ARBA"/>
</dbReference>
<dbReference type="InterPro" id="IPR011992">
    <property type="entry name" value="EF-hand-dom_pair"/>
</dbReference>
<feature type="compositionally biased region" description="Basic and acidic residues" evidence="4">
    <location>
        <begin position="269"/>
        <end position="289"/>
    </location>
</feature>
<sequence>MTVDRGGEQLLLRKLPAVDRTAPITPPTIPSTVATLPSCQRAGMGSASTASDHWGLSATSWMSWPARTEAEMSRVDARDAIPLRRSQGIWDKAMPMLPSPLPKKLYQRRRYDMPFLDLSNVSWFSGGDDSPMELQSPQSSCAELTASATSIPSRLVIAEGPKCGKDLTQDRRLSTGCGHRRRQRMLVGASKTARESRSREKLLPIAPKANRSFFVSSMVSKERVVFVRKTKVKLSLSDSRRSVLAQPETPGCPTCGYRLTVSWSCPRCRGRDSSSAEVRQRSMEDEHPSPRAAGGAEAAGHSSAPAVPHPEAGHDGLGQQSANSSFHPPGSGSGTRGTLVKEESGRVCTGCGAPAAADGESCRRCGHKRPPAGASSTARASMITTEDVRADVFGKLQEHGEVHCDELPRGLELCGFVGIKKEWVQSVCDSVTKYSTLELEEFLEFVRGYESLQERAYKEAFEEADLDRSGTVESAELAEVLKQLQIEPMTHVLDEVIQEVDEEGHGELVYKEFKHLMDLLILREGFTSSEYDQFMEMFARFDRDNCGKIDAQEFHAVLNWLGYAMTVEDLIPIMRDSDVKLTGLMNHREYLMCLRKVREHELQEVRRVMESTVSGQNAGGTLSLHKSDVPVVLKQLGYDMWDHQAISEAAEEAGLQGMSTLDLSALWRLLLVYRQREGMRNEELQSIDAAFRREDQDGSGELNSLEVPSAVRELGYKVSFEAMQSVLRQVDVDDSHRLEPRQFRKMVRMLQERDMFCFQQVFDEYDPCALKVISAADASKAFASLGYGADKEELRKVEVVLPGLVGFFVHRDGFVRACQKHARKTRETIKRNGGWTDPEVEELRFIFRRYDVDRSGRVTKTELIHLVEDVVPELAKARSKRPQLKALMREVDQECTGSLSFASFLKLMGLFRAFKDKERLRKEQQAMKDAGFTNQEVAEFRELFLNSLNDSQELGFEEFRAMIHGITPLGDVLTSQLEEIFAEVCKKQTEADFPDFLLLLRKLLDCNFAMIKDKTNGSLRR</sequence>
<evidence type="ECO:0000313" key="7">
    <source>
        <dbReference type="Proteomes" id="UP000604046"/>
    </source>
</evidence>
<dbReference type="Gene3D" id="1.10.238.10">
    <property type="entry name" value="EF-hand"/>
    <property type="match status" value="4"/>
</dbReference>
<evidence type="ECO:0000256" key="4">
    <source>
        <dbReference type="SAM" id="MobiDB-lite"/>
    </source>
</evidence>
<evidence type="ECO:0000256" key="1">
    <source>
        <dbReference type="ARBA" id="ARBA00005253"/>
    </source>
</evidence>
<dbReference type="PROSITE" id="PS00018">
    <property type="entry name" value="EF_HAND_1"/>
    <property type="match status" value="3"/>
</dbReference>
<dbReference type="Proteomes" id="UP000604046">
    <property type="component" value="Unassembled WGS sequence"/>
</dbReference>
<evidence type="ECO:0000256" key="2">
    <source>
        <dbReference type="ARBA" id="ARBA00022737"/>
    </source>
</evidence>
<dbReference type="AlphaFoldDB" id="A0A812U2B3"/>
<dbReference type="FunFam" id="1.10.238.10:FF:000178">
    <property type="entry name" value="Calmodulin-2 A"/>
    <property type="match status" value="1"/>
</dbReference>
<dbReference type="Pfam" id="PF13405">
    <property type="entry name" value="EF-hand_6"/>
    <property type="match status" value="1"/>
</dbReference>
<evidence type="ECO:0000313" key="6">
    <source>
        <dbReference type="EMBL" id="CAE7554115.1"/>
    </source>
</evidence>
<dbReference type="PROSITE" id="PS50222">
    <property type="entry name" value="EF_HAND_2"/>
    <property type="match status" value="5"/>
</dbReference>
<comment type="similarity">
    <text evidence="1">Belongs to the centrin family.</text>
</comment>
<accession>A0A812U2B3</accession>
<keyword evidence="2" id="KW-0677">Repeat</keyword>
<dbReference type="SMART" id="SM00054">
    <property type="entry name" value="EFh"/>
    <property type="match status" value="9"/>
</dbReference>
<feature type="region of interest" description="Disordered" evidence="4">
    <location>
        <begin position="356"/>
        <end position="380"/>
    </location>
</feature>
<dbReference type="InterPro" id="IPR018247">
    <property type="entry name" value="EF_Hand_1_Ca_BS"/>
</dbReference>
<feature type="domain" description="EF-hand" evidence="5">
    <location>
        <begin position="529"/>
        <end position="564"/>
    </location>
</feature>
<feature type="compositionally biased region" description="Low complexity" evidence="4">
    <location>
        <begin position="290"/>
        <end position="306"/>
    </location>
</feature>
<feature type="domain" description="EF-hand" evidence="5">
    <location>
        <begin position="682"/>
        <end position="717"/>
    </location>
</feature>
<dbReference type="EMBL" id="CAJNDS010002640">
    <property type="protein sequence ID" value="CAE7554115.1"/>
    <property type="molecule type" value="Genomic_DNA"/>
</dbReference>
<protein>
    <submittedName>
        <fullName evidence="6">CAM53 protein</fullName>
    </submittedName>
</protein>
<dbReference type="InterPro" id="IPR002048">
    <property type="entry name" value="EF_hand_dom"/>
</dbReference>
<organism evidence="6 7">
    <name type="scientific">Symbiodinium natans</name>
    <dbReference type="NCBI Taxonomy" id="878477"/>
    <lineage>
        <taxon>Eukaryota</taxon>
        <taxon>Sar</taxon>
        <taxon>Alveolata</taxon>
        <taxon>Dinophyceae</taxon>
        <taxon>Suessiales</taxon>
        <taxon>Symbiodiniaceae</taxon>
        <taxon>Symbiodinium</taxon>
    </lineage>
</organism>
<feature type="domain" description="EF-hand" evidence="5">
    <location>
        <begin position="879"/>
        <end position="914"/>
    </location>
</feature>
<evidence type="ECO:0000256" key="3">
    <source>
        <dbReference type="ARBA" id="ARBA00022837"/>
    </source>
</evidence>
<feature type="region of interest" description="Disordered" evidence="4">
    <location>
        <begin position="267"/>
        <end position="339"/>
    </location>
</feature>
<keyword evidence="7" id="KW-1185">Reference proteome</keyword>
<dbReference type="OrthoDB" id="408390at2759"/>
<dbReference type="InterPro" id="IPR050145">
    <property type="entry name" value="Centrin_CML-like"/>
</dbReference>
<dbReference type="Pfam" id="PF13499">
    <property type="entry name" value="EF-hand_7"/>
    <property type="match status" value="2"/>
</dbReference>
<feature type="domain" description="EF-hand" evidence="5">
    <location>
        <begin position="452"/>
        <end position="487"/>
    </location>
</feature>
<comment type="caution">
    <text evidence="6">The sequence shown here is derived from an EMBL/GenBank/DDBJ whole genome shotgun (WGS) entry which is preliminary data.</text>
</comment>
<name>A0A812U2B3_9DINO</name>